<comment type="subunit">
    <text evidence="10">Conjugated with ATG12.</text>
</comment>
<evidence type="ECO:0000256" key="1">
    <source>
        <dbReference type="ARBA" id="ARBA00004496"/>
    </source>
</evidence>
<comment type="subcellular location">
    <subcellularLocation>
        <location evidence="1">Cytoplasm</location>
    </subcellularLocation>
    <subcellularLocation>
        <location evidence="2 10">Preautophagosomal structure membrane</location>
        <topology evidence="2 10">Peripheral membrane protein</topology>
    </subcellularLocation>
</comment>
<dbReference type="Pfam" id="PF20638">
    <property type="entry name" value="ATG5_UblA"/>
    <property type="match status" value="1"/>
</dbReference>
<evidence type="ECO:0000259" key="13">
    <source>
        <dbReference type="Pfam" id="PF20638"/>
    </source>
</evidence>
<evidence type="ECO:0000256" key="5">
    <source>
        <dbReference type="ARBA" id="ARBA00022490"/>
    </source>
</evidence>
<dbReference type="InterPro" id="IPR048940">
    <property type="entry name" value="ATG5_HBR"/>
</dbReference>
<dbReference type="Pfam" id="PF20637">
    <property type="entry name" value="ATG5_HBR"/>
    <property type="match status" value="1"/>
</dbReference>
<dbReference type="InterPro" id="IPR048939">
    <property type="entry name" value="ATG5_UblA"/>
</dbReference>
<evidence type="ECO:0000313" key="14">
    <source>
        <dbReference type="EMBL" id="NOV44554.1"/>
    </source>
</evidence>
<sequence length="274" mass="31785">MANDREVLSQIWNGQIPICFKLDPKETVALQTPDSFYLMVSRLSYFPLVTDKIRKHLIKYIPNDKQDEELWLESNGAPVKWHFPIGLLFDLYCATADRSEGSNIPWHLTVHFGNFPEKVIFRCPNKEIVEAHFMSCLKEADVLKHRGAIVSNMLKKDHTQLWLGLLNNKFDQFWAVNRRLMETVPDQEGFKHIPLRCYSEDGTYLQRLITPFTSEGVKKSVHDFLNEISQSYGRKAVGITTHGVSIPNSTPLQWLSEHMSYPDNFLHLCMIFDE</sequence>
<dbReference type="GO" id="GO:0044233">
    <property type="term" value="C:mitochondria-associated endoplasmic reticulum membrane contact site"/>
    <property type="evidence" value="ECO:0007669"/>
    <property type="project" value="TreeGrafter"/>
</dbReference>
<keyword evidence="8 10" id="KW-0072">Autophagy</keyword>
<dbReference type="GO" id="GO:0019776">
    <property type="term" value="F:Atg8-family ligase activity"/>
    <property type="evidence" value="ECO:0007669"/>
    <property type="project" value="TreeGrafter"/>
</dbReference>
<dbReference type="GO" id="GO:0034727">
    <property type="term" value="P:piecemeal microautophagy of the nucleus"/>
    <property type="evidence" value="ECO:0007669"/>
    <property type="project" value="TreeGrafter"/>
</dbReference>
<evidence type="ECO:0000256" key="6">
    <source>
        <dbReference type="ARBA" id="ARBA00022499"/>
    </source>
</evidence>
<dbReference type="Gene3D" id="3.10.20.90">
    <property type="entry name" value="Phosphatidylinositol 3-kinase Catalytic Subunit, Chain A, domain 1"/>
    <property type="match status" value="1"/>
</dbReference>
<organism evidence="14">
    <name type="scientific">Xenopsylla cheopis</name>
    <name type="common">Oriental rat flea</name>
    <name type="synonym">Pulex cheopis</name>
    <dbReference type="NCBI Taxonomy" id="163159"/>
    <lineage>
        <taxon>Eukaryota</taxon>
        <taxon>Metazoa</taxon>
        <taxon>Ecdysozoa</taxon>
        <taxon>Arthropoda</taxon>
        <taxon>Hexapoda</taxon>
        <taxon>Insecta</taxon>
        <taxon>Pterygota</taxon>
        <taxon>Neoptera</taxon>
        <taxon>Endopterygota</taxon>
        <taxon>Siphonaptera</taxon>
        <taxon>Pulicidae</taxon>
        <taxon>Xenopsyllinae</taxon>
        <taxon>Xenopsylla</taxon>
    </lineage>
</organism>
<keyword evidence="7 10" id="KW-0832">Ubl conjugation</keyword>
<dbReference type="GO" id="GO:0061908">
    <property type="term" value="C:phagophore"/>
    <property type="evidence" value="ECO:0007669"/>
    <property type="project" value="TreeGrafter"/>
</dbReference>
<feature type="domain" description="Autophagy protein ATG5 UblA" evidence="13">
    <location>
        <begin position="11"/>
        <end position="112"/>
    </location>
</feature>
<feature type="domain" description="Autophagy protein ATG5 UblB" evidence="11">
    <location>
        <begin position="192"/>
        <end position="269"/>
    </location>
</feature>
<dbReference type="AlphaFoldDB" id="A0A6M2DFH1"/>
<dbReference type="GO" id="GO:0007033">
    <property type="term" value="P:vacuole organization"/>
    <property type="evidence" value="ECO:0007669"/>
    <property type="project" value="UniProtKB-ARBA"/>
</dbReference>
<proteinExistence type="inferred from homology"/>
<dbReference type="InterPro" id="IPR048318">
    <property type="entry name" value="ATG5_UblB"/>
</dbReference>
<reference evidence="14" key="1">
    <citation type="submission" date="2020-03" db="EMBL/GenBank/DDBJ databases">
        <title>Transcriptomic Profiling of the Digestive Tract of the Rat Flea, Xenopsylla cheopis, Following Blood Feeding and Infection with Yersinia pestis.</title>
        <authorList>
            <person name="Bland D.M."/>
            <person name="Martens C.A."/>
            <person name="Virtaneva K."/>
            <person name="Kanakabandi K."/>
            <person name="Long D."/>
            <person name="Rosenke R."/>
            <person name="Saturday G.A."/>
            <person name="Hoyt F.H."/>
            <person name="Bruno D.P."/>
            <person name="Ribeiro J.M.C."/>
            <person name="Hinnebusch J."/>
        </authorList>
    </citation>
    <scope>NUCLEOTIDE SEQUENCE</scope>
</reference>
<dbReference type="EMBL" id="GIIL01000828">
    <property type="protein sequence ID" value="NOV44554.1"/>
    <property type="molecule type" value="Transcribed_RNA"/>
</dbReference>
<evidence type="ECO:0000256" key="4">
    <source>
        <dbReference type="ARBA" id="ARBA00015616"/>
    </source>
</evidence>
<comment type="function">
    <text evidence="10">Involved in autophagic vesicle formation.</text>
</comment>
<evidence type="ECO:0000256" key="7">
    <source>
        <dbReference type="ARBA" id="ARBA00022843"/>
    </source>
</evidence>
<keyword evidence="5" id="KW-0963">Cytoplasm</keyword>
<dbReference type="GO" id="GO:0006995">
    <property type="term" value="P:cellular response to nitrogen starvation"/>
    <property type="evidence" value="ECO:0007669"/>
    <property type="project" value="TreeGrafter"/>
</dbReference>
<evidence type="ECO:0000256" key="9">
    <source>
        <dbReference type="ARBA" id="ARBA00023136"/>
    </source>
</evidence>
<evidence type="ECO:0000256" key="3">
    <source>
        <dbReference type="ARBA" id="ARBA00006910"/>
    </source>
</evidence>
<evidence type="ECO:0000256" key="8">
    <source>
        <dbReference type="ARBA" id="ARBA00023006"/>
    </source>
</evidence>
<dbReference type="FunFam" id="3.10.20.90:FF:000100">
    <property type="entry name" value="Autophagy related 5"/>
    <property type="match status" value="1"/>
</dbReference>
<dbReference type="Gene3D" id="1.10.246.190">
    <property type="entry name" value="Autophagy protein Apg5, helix rich domain"/>
    <property type="match status" value="1"/>
</dbReference>
<dbReference type="PANTHER" id="PTHR13040:SF2">
    <property type="entry name" value="AUTOPHAGY PROTEIN 5"/>
    <property type="match status" value="1"/>
</dbReference>
<dbReference type="InterPro" id="IPR042527">
    <property type="entry name" value="Atg5_UblA_dom_sf"/>
</dbReference>
<evidence type="ECO:0000256" key="2">
    <source>
        <dbReference type="ARBA" id="ARBA00004623"/>
    </source>
</evidence>
<protein>
    <recommendedName>
        <fullName evidence="4 10">Autophagy protein 5</fullName>
    </recommendedName>
</protein>
<dbReference type="GO" id="GO:0034045">
    <property type="term" value="C:phagophore assembly site membrane"/>
    <property type="evidence" value="ECO:0007669"/>
    <property type="project" value="UniProtKB-SubCell"/>
</dbReference>
<evidence type="ECO:0000259" key="12">
    <source>
        <dbReference type="Pfam" id="PF20637"/>
    </source>
</evidence>
<accession>A0A6M2DFH1</accession>
<dbReference type="InterPro" id="IPR007239">
    <property type="entry name" value="Atg5"/>
</dbReference>
<dbReference type="InterPro" id="IPR042526">
    <property type="entry name" value="Atg5_HR"/>
</dbReference>
<feature type="domain" description="Autophagy protein ATG5 alpha-helical bundle region" evidence="12">
    <location>
        <begin position="127"/>
        <end position="183"/>
    </location>
</feature>
<evidence type="ECO:0000256" key="10">
    <source>
        <dbReference type="RuleBase" id="RU361202"/>
    </source>
</evidence>
<comment type="similarity">
    <text evidence="3 10">Belongs to the ATG5 family.</text>
</comment>
<dbReference type="GO" id="GO:0000422">
    <property type="term" value="P:autophagy of mitochondrion"/>
    <property type="evidence" value="ECO:0007669"/>
    <property type="project" value="TreeGrafter"/>
</dbReference>
<dbReference type="PANTHER" id="PTHR13040">
    <property type="entry name" value="AUTOPHAGY PROTEIN 5"/>
    <property type="match status" value="1"/>
</dbReference>
<evidence type="ECO:0000259" key="11">
    <source>
        <dbReference type="Pfam" id="PF04106"/>
    </source>
</evidence>
<keyword evidence="9 10" id="KW-0472">Membrane</keyword>
<dbReference type="FunFam" id="1.10.246.190:FF:000001">
    <property type="entry name" value="Autophagy related 5"/>
    <property type="match status" value="1"/>
</dbReference>
<keyword evidence="6 10" id="KW-1017">Isopeptide bond</keyword>
<dbReference type="Gene3D" id="3.10.20.620">
    <property type="match status" value="1"/>
</dbReference>
<dbReference type="GO" id="GO:0005776">
    <property type="term" value="C:autophagosome"/>
    <property type="evidence" value="ECO:0007669"/>
    <property type="project" value="TreeGrafter"/>
</dbReference>
<dbReference type="GO" id="GO:0034274">
    <property type="term" value="C:Atg12-Atg5-Atg16 complex"/>
    <property type="evidence" value="ECO:0007669"/>
    <property type="project" value="TreeGrafter"/>
</dbReference>
<name>A0A6M2DFH1_XENCH</name>
<dbReference type="Pfam" id="PF04106">
    <property type="entry name" value="ATG5_UblB"/>
    <property type="match status" value="1"/>
</dbReference>